<reference evidence="2" key="1">
    <citation type="journal article" date="2020" name="bioRxiv">
        <title>Comparative genomics of Chlamydomonas.</title>
        <authorList>
            <person name="Craig R.J."/>
            <person name="Hasan A.R."/>
            <person name="Ness R.W."/>
            <person name="Keightley P.D."/>
        </authorList>
    </citation>
    <scope>NUCLEOTIDE SEQUENCE</scope>
    <source>
        <strain evidence="2">CCAP 11/70</strain>
    </source>
</reference>
<comment type="caution">
    <text evidence="2">The sequence shown here is derived from an EMBL/GenBank/DDBJ whole genome shotgun (WGS) entry which is preliminary data.</text>
</comment>
<evidence type="ECO:0008006" key="4">
    <source>
        <dbReference type="Google" id="ProtNLM"/>
    </source>
</evidence>
<evidence type="ECO:0000313" key="3">
    <source>
        <dbReference type="Proteomes" id="UP000612055"/>
    </source>
</evidence>
<evidence type="ECO:0000313" key="2">
    <source>
        <dbReference type="EMBL" id="KAG2481874.1"/>
    </source>
</evidence>
<feature type="compositionally biased region" description="Basic and acidic residues" evidence="1">
    <location>
        <begin position="131"/>
        <end position="145"/>
    </location>
</feature>
<dbReference type="InterPro" id="IPR011009">
    <property type="entry name" value="Kinase-like_dom_sf"/>
</dbReference>
<feature type="region of interest" description="Disordered" evidence="1">
    <location>
        <begin position="285"/>
        <end position="305"/>
    </location>
</feature>
<dbReference type="InterPro" id="IPR051681">
    <property type="entry name" value="Ser/Thr_Kinases-Pseudokinases"/>
</dbReference>
<evidence type="ECO:0000256" key="1">
    <source>
        <dbReference type="SAM" id="MobiDB-lite"/>
    </source>
</evidence>
<gene>
    <name evidence="2" type="ORF">HYH03_019165</name>
</gene>
<dbReference type="OrthoDB" id="551059at2759"/>
<feature type="region of interest" description="Disordered" evidence="1">
    <location>
        <begin position="239"/>
        <end position="261"/>
    </location>
</feature>
<proteinExistence type="predicted"/>
<dbReference type="GO" id="GO:0004674">
    <property type="term" value="F:protein serine/threonine kinase activity"/>
    <property type="evidence" value="ECO:0007669"/>
    <property type="project" value="TreeGrafter"/>
</dbReference>
<keyword evidence="3" id="KW-1185">Reference proteome</keyword>
<accession>A0A835XEI9</accession>
<dbReference type="PANTHER" id="PTHR44329">
    <property type="entry name" value="SERINE/THREONINE-PROTEIN KINASE TNNI3K-RELATED"/>
    <property type="match status" value="1"/>
</dbReference>
<dbReference type="Proteomes" id="UP000612055">
    <property type="component" value="Unassembled WGS sequence"/>
</dbReference>
<dbReference type="EMBL" id="JAEHOE010000413">
    <property type="protein sequence ID" value="KAG2481874.1"/>
    <property type="molecule type" value="Genomic_DNA"/>
</dbReference>
<name>A0A835XEI9_9CHLO</name>
<dbReference type="SUPFAM" id="SSF56112">
    <property type="entry name" value="Protein kinase-like (PK-like)"/>
    <property type="match status" value="1"/>
</dbReference>
<protein>
    <recommendedName>
        <fullName evidence="4">Protein kinase domain-containing protein</fullName>
    </recommendedName>
</protein>
<organism evidence="2 3">
    <name type="scientific">Edaphochlamys debaryana</name>
    <dbReference type="NCBI Taxonomy" id="47281"/>
    <lineage>
        <taxon>Eukaryota</taxon>
        <taxon>Viridiplantae</taxon>
        <taxon>Chlorophyta</taxon>
        <taxon>core chlorophytes</taxon>
        <taxon>Chlorophyceae</taxon>
        <taxon>CS clade</taxon>
        <taxon>Chlamydomonadales</taxon>
        <taxon>Chlamydomonadales incertae sedis</taxon>
        <taxon>Edaphochlamys</taxon>
    </lineage>
</organism>
<sequence length="446" mass="47966">MGEQLTEKPPSLTCGVQTATTKTLITRTMTENRRMYSNLQALTWLTQIASALVPPARQQPPHHHRDIKQENLLLKRGPDGALAAKLADLGLHVAARRQRASPSAVSPPSVPLHRARVLLPQPQATSAPSRADSRNGADTPDRDAPLRGPHLRQRQRERSGVRFSVEDVGLAPRTAGTVRRKCERRRRQRRRVAAASAGGSSGGAFKPTRSWREAAMLGAAAEAVSGSWAHRGGGWLRRAAAPARPARRAHRRAGSERPGRRALRACHGGRATANGDGPRVASTVTSPVGLGGAGPGVCTPRGRGGERGRAAWEAAWAARVTAARDRRRPQTLAAGGAAHTAAARLGRRGGRCRRATAHATPWTQGGSCMYMAPEVYRKLPYNEKADVFRPRVMAEAWELVEACWHDDPVQRPSMQEVVEALARLRAMELESPSDSAGVTGCGCVIS</sequence>
<feature type="compositionally biased region" description="Basic residues" evidence="1">
    <location>
        <begin position="178"/>
        <end position="192"/>
    </location>
</feature>
<dbReference type="AlphaFoldDB" id="A0A835XEI9"/>
<dbReference type="Gene3D" id="1.10.510.10">
    <property type="entry name" value="Transferase(Phosphotransferase) domain 1"/>
    <property type="match status" value="2"/>
</dbReference>
<dbReference type="PANTHER" id="PTHR44329:SF289">
    <property type="entry name" value="SERINE_THREONINE-PROTEIN KINASE VIK"/>
    <property type="match status" value="1"/>
</dbReference>
<feature type="region of interest" description="Disordered" evidence="1">
    <location>
        <begin position="119"/>
        <end position="207"/>
    </location>
</feature>